<dbReference type="OrthoDB" id="1436478at2759"/>
<feature type="compositionally biased region" description="Polar residues" evidence="1">
    <location>
        <begin position="1"/>
        <end position="28"/>
    </location>
</feature>
<accession>A0A2Z6PD16</accession>
<proteinExistence type="predicted"/>
<evidence type="ECO:0000313" key="2">
    <source>
        <dbReference type="EMBL" id="GAU41497.1"/>
    </source>
</evidence>
<dbReference type="EMBL" id="DF973867">
    <property type="protein sequence ID" value="GAU41497.1"/>
    <property type="molecule type" value="Genomic_DNA"/>
</dbReference>
<dbReference type="Proteomes" id="UP000242715">
    <property type="component" value="Unassembled WGS sequence"/>
</dbReference>
<protein>
    <submittedName>
        <fullName evidence="2">Uncharacterized protein</fullName>
    </submittedName>
</protein>
<name>A0A2Z6PD16_TRISU</name>
<dbReference type="AlphaFoldDB" id="A0A2Z6PD16"/>
<keyword evidence="3" id="KW-1185">Reference proteome</keyword>
<reference evidence="3" key="1">
    <citation type="journal article" date="2017" name="Front. Plant Sci.">
        <title>Climate Clever Clovers: New Paradigm to Reduce the Environmental Footprint of Ruminants by Breeding Low Methanogenic Forages Utilizing Haplotype Variation.</title>
        <authorList>
            <person name="Kaur P."/>
            <person name="Appels R."/>
            <person name="Bayer P.E."/>
            <person name="Keeble-Gagnere G."/>
            <person name="Wang J."/>
            <person name="Hirakawa H."/>
            <person name="Shirasawa K."/>
            <person name="Vercoe P."/>
            <person name="Stefanova K."/>
            <person name="Durmic Z."/>
            <person name="Nichols P."/>
            <person name="Revell C."/>
            <person name="Isobe S.N."/>
            <person name="Edwards D."/>
            <person name="Erskine W."/>
        </authorList>
    </citation>
    <scope>NUCLEOTIDE SEQUENCE [LARGE SCALE GENOMIC DNA]</scope>
    <source>
        <strain evidence="3">cv. Daliak</strain>
    </source>
</reference>
<organism evidence="2 3">
    <name type="scientific">Trifolium subterraneum</name>
    <name type="common">Subterranean clover</name>
    <dbReference type="NCBI Taxonomy" id="3900"/>
    <lineage>
        <taxon>Eukaryota</taxon>
        <taxon>Viridiplantae</taxon>
        <taxon>Streptophyta</taxon>
        <taxon>Embryophyta</taxon>
        <taxon>Tracheophyta</taxon>
        <taxon>Spermatophyta</taxon>
        <taxon>Magnoliopsida</taxon>
        <taxon>eudicotyledons</taxon>
        <taxon>Gunneridae</taxon>
        <taxon>Pentapetalae</taxon>
        <taxon>rosids</taxon>
        <taxon>fabids</taxon>
        <taxon>Fabales</taxon>
        <taxon>Fabaceae</taxon>
        <taxon>Papilionoideae</taxon>
        <taxon>50 kb inversion clade</taxon>
        <taxon>NPAAA clade</taxon>
        <taxon>Hologalegina</taxon>
        <taxon>IRL clade</taxon>
        <taxon>Trifolieae</taxon>
        <taxon>Trifolium</taxon>
    </lineage>
</organism>
<sequence>MQISNDQVNETSNKVKEITSTNDGSTQVMRLAQKEGRKGSKRWKGWVQSKLAKRKKRST</sequence>
<evidence type="ECO:0000313" key="3">
    <source>
        <dbReference type="Proteomes" id="UP000242715"/>
    </source>
</evidence>
<evidence type="ECO:0000256" key="1">
    <source>
        <dbReference type="SAM" id="MobiDB-lite"/>
    </source>
</evidence>
<feature type="region of interest" description="Disordered" evidence="1">
    <location>
        <begin position="1"/>
        <end position="59"/>
    </location>
</feature>
<gene>
    <name evidence="2" type="ORF">TSUD_13790</name>
</gene>